<dbReference type="Gene3D" id="3.40.190.290">
    <property type="match status" value="1"/>
</dbReference>
<proteinExistence type="inferred from homology"/>
<keyword evidence="4" id="KW-0804">Transcription</keyword>
<dbReference type="Gene3D" id="1.10.10.10">
    <property type="entry name" value="Winged helix-like DNA-binding domain superfamily/Winged helix DNA-binding domain"/>
    <property type="match status" value="1"/>
</dbReference>
<dbReference type="PANTHER" id="PTHR30537:SF72">
    <property type="entry name" value="LYSR FAMILY TRANSCRIPTIONAL REGULATOR"/>
    <property type="match status" value="1"/>
</dbReference>
<dbReference type="InterPro" id="IPR036390">
    <property type="entry name" value="WH_DNA-bd_sf"/>
</dbReference>
<dbReference type="AlphaFoldDB" id="A0A2X3EXF5"/>
<accession>A0A2X3EXF5</accession>
<keyword evidence="2" id="KW-0805">Transcription regulation</keyword>
<dbReference type="FunFam" id="1.10.10.10:FF:000001">
    <property type="entry name" value="LysR family transcriptional regulator"/>
    <property type="match status" value="1"/>
</dbReference>
<dbReference type="InterPro" id="IPR000847">
    <property type="entry name" value="LysR_HTH_N"/>
</dbReference>
<evidence type="ECO:0000256" key="1">
    <source>
        <dbReference type="ARBA" id="ARBA00009437"/>
    </source>
</evidence>
<sequence>MKRWGAGHHANDLFENIKIFIEIVDAGSFAQAAENLQIHRPAVTKALQQLEQESGVRLLQRTTRRLYLTPEGEEFYRRSKPLLSQADDLLESFAPDRPIRGQLRVDMPIAFARLLVIPHLPDFYQAHPEVEIVLSSSDVRRDMLRDGLDCLLRVGDLEDGDYVARSLGEVALTTCASPGYLARYGAPATLEDLQSHLAVNWVNSSSRQIMPWRFQTPEGIRQIAIPGKLVLDNSEVFTAAGLAGLGMLQGMRFFLQPYIDSGQLVEVLPDFPAPRRPLSLLYPHRHLSHKVRVFADWLQGLVATLD</sequence>
<dbReference type="Pfam" id="PF03466">
    <property type="entry name" value="LysR_substrate"/>
    <property type="match status" value="1"/>
</dbReference>
<evidence type="ECO:0000256" key="3">
    <source>
        <dbReference type="ARBA" id="ARBA00023125"/>
    </source>
</evidence>
<dbReference type="InterPro" id="IPR058163">
    <property type="entry name" value="LysR-type_TF_proteobact-type"/>
</dbReference>
<dbReference type="EMBL" id="UAWN01000016">
    <property type="protein sequence ID" value="SQC41143.1"/>
    <property type="molecule type" value="Genomic_DNA"/>
</dbReference>
<dbReference type="InterPro" id="IPR036388">
    <property type="entry name" value="WH-like_DNA-bd_sf"/>
</dbReference>
<dbReference type="GO" id="GO:0003700">
    <property type="term" value="F:DNA-binding transcription factor activity"/>
    <property type="evidence" value="ECO:0007669"/>
    <property type="project" value="InterPro"/>
</dbReference>
<evidence type="ECO:0000256" key="2">
    <source>
        <dbReference type="ARBA" id="ARBA00023015"/>
    </source>
</evidence>
<dbReference type="Proteomes" id="UP000251088">
    <property type="component" value="Unassembled WGS sequence"/>
</dbReference>
<dbReference type="InterPro" id="IPR005119">
    <property type="entry name" value="LysR_subst-bd"/>
</dbReference>
<dbReference type="SUPFAM" id="SSF53850">
    <property type="entry name" value="Periplasmic binding protein-like II"/>
    <property type="match status" value="1"/>
</dbReference>
<protein>
    <submittedName>
        <fullName evidence="6">LysR family transcriptional regulator</fullName>
    </submittedName>
</protein>
<evidence type="ECO:0000256" key="4">
    <source>
        <dbReference type="ARBA" id="ARBA00023163"/>
    </source>
</evidence>
<name>A0A2X3EXF5_KLEPN</name>
<evidence type="ECO:0000313" key="7">
    <source>
        <dbReference type="Proteomes" id="UP000251088"/>
    </source>
</evidence>
<dbReference type="CDD" id="cd08472">
    <property type="entry name" value="PBP2_CrgA_like_3"/>
    <property type="match status" value="1"/>
</dbReference>
<reference evidence="6 7" key="1">
    <citation type="submission" date="2018-06" db="EMBL/GenBank/DDBJ databases">
        <authorList>
            <consortium name="Pathogen Informatics"/>
            <person name="Doyle S."/>
        </authorList>
    </citation>
    <scope>NUCLEOTIDE SEQUENCE [LARGE SCALE GENOMIC DNA]</scope>
    <source>
        <strain evidence="6 7">NCTC9128</strain>
    </source>
</reference>
<dbReference type="PROSITE" id="PS50931">
    <property type="entry name" value="HTH_LYSR"/>
    <property type="match status" value="1"/>
</dbReference>
<feature type="domain" description="HTH lysR-type" evidence="5">
    <location>
        <begin position="12"/>
        <end position="69"/>
    </location>
</feature>
<dbReference type="PANTHER" id="PTHR30537">
    <property type="entry name" value="HTH-TYPE TRANSCRIPTIONAL REGULATOR"/>
    <property type="match status" value="1"/>
</dbReference>
<dbReference type="GO" id="GO:0043565">
    <property type="term" value="F:sequence-specific DNA binding"/>
    <property type="evidence" value="ECO:0007669"/>
    <property type="project" value="TreeGrafter"/>
</dbReference>
<gene>
    <name evidence="6" type="primary">dmlR_17</name>
    <name evidence="6" type="ORF">NCTC9128_07156</name>
</gene>
<evidence type="ECO:0000313" key="6">
    <source>
        <dbReference type="EMBL" id="SQC41143.1"/>
    </source>
</evidence>
<evidence type="ECO:0000259" key="5">
    <source>
        <dbReference type="PROSITE" id="PS50931"/>
    </source>
</evidence>
<dbReference type="GO" id="GO:0006351">
    <property type="term" value="P:DNA-templated transcription"/>
    <property type="evidence" value="ECO:0007669"/>
    <property type="project" value="TreeGrafter"/>
</dbReference>
<dbReference type="SUPFAM" id="SSF46785">
    <property type="entry name" value="Winged helix' DNA-binding domain"/>
    <property type="match status" value="1"/>
</dbReference>
<dbReference type="Pfam" id="PF00126">
    <property type="entry name" value="HTH_1"/>
    <property type="match status" value="1"/>
</dbReference>
<organism evidence="6 7">
    <name type="scientific">Klebsiella pneumoniae</name>
    <dbReference type="NCBI Taxonomy" id="573"/>
    <lineage>
        <taxon>Bacteria</taxon>
        <taxon>Pseudomonadati</taxon>
        <taxon>Pseudomonadota</taxon>
        <taxon>Gammaproteobacteria</taxon>
        <taxon>Enterobacterales</taxon>
        <taxon>Enterobacteriaceae</taxon>
        <taxon>Klebsiella/Raoultella group</taxon>
        <taxon>Klebsiella</taxon>
        <taxon>Klebsiella pneumoniae complex</taxon>
    </lineage>
</organism>
<keyword evidence="3" id="KW-0238">DNA-binding</keyword>
<comment type="similarity">
    <text evidence="1">Belongs to the LysR transcriptional regulatory family.</text>
</comment>